<gene>
    <name evidence="1" type="ORF">BDCG_05257</name>
</gene>
<accession>A0ABM9YHY2</accession>
<evidence type="ECO:0000313" key="1">
    <source>
        <dbReference type="EMBL" id="EEQ90137.2"/>
    </source>
</evidence>
<dbReference type="RefSeq" id="XP_045276919.1">
    <property type="nucleotide sequence ID" value="XM_045420920.1"/>
</dbReference>
<protein>
    <submittedName>
        <fullName evidence="1">Uncharacterized protein</fullName>
    </submittedName>
</protein>
<keyword evidence="2" id="KW-1185">Reference proteome</keyword>
<reference evidence="2" key="1">
    <citation type="journal article" date="2015" name="PLoS Genet.">
        <title>The dynamic genome and transcriptome of the human fungal pathogen Blastomyces and close relative Emmonsia.</title>
        <authorList>
            <person name="Munoz J.F."/>
            <person name="Gauthier G.M."/>
            <person name="Desjardins C.A."/>
            <person name="Gallo J.E."/>
            <person name="Holder J."/>
            <person name="Sullivan T.D."/>
            <person name="Marty A.J."/>
            <person name="Carmen J.C."/>
            <person name="Chen Z."/>
            <person name="Ding L."/>
            <person name="Gujja S."/>
            <person name="Magrini V."/>
            <person name="Misas E."/>
            <person name="Mitreva M."/>
            <person name="Priest M."/>
            <person name="Saif S."/>
            <person name="Whiston E.A."/>
            <person name="Young S."/>
            <person name="Zeng Q."/>
            <person name="Goldman W.E."/>
            <person name="Mardis E.R."/>
            <person name="Taylor J.W."/>
            <person name="McEwen J.G."/>
            <person name="Clay O.K."/>
            <person name="Klein B.S."/>
            <person name="Cuomo C.A."/>
        </authorList>
    </citation>
    <scope>NUCLEOTIDE SEQUENCE [LARGE SCALE GENOMIC DNA]</scope>
    <source>
        <strain evidence="2">ER-3 / ATCC MYA-2586</strain>
    </source>
</reference>
<name>A0ABM9YHY2_AJEDR</name>
<evidence type="ECO:0000313" key="2">
    <source>
        <dbReference type="Proteomes" id="UP000002039"/>
    </source>
</evidence>
<sequence length="116" mass="13156">MGKCLALVPPVWELQRATGDSPPGPTLNCTRRWQLRSAGAADHAKIPAIVLLARLWASVGTVIRYMLLMARGSQGEHITSEQYANKQTMFRDYLETQERRRKVKTLTTKKTEPYEV</sequence>
<dbReference type="GeneID" id="69027289"/>
<dbReference type="EMBL" id="EQ999977">
    <property type="protein sequence ID" value="EEQ90137.2"/>
    <property type="molecule type" value="Genomic_DNA"/>
</dbReference>
<proteinExistence type="predicted"/>
<dbReference type="Proteomes" id="UP000002039">
    <property type="component" value="Unassembled WGS sequence"/>
</dbReference>
<organism evidence="1 2">
    <name type="scientific">Ajellomyces dermatitidis (strain ER-3 / ATCC MYA-2586)</name>
    <name type="common">Blastomyces dermatitidis</name>
    <dbReference type="NCBI Taxonomy" id="559297"/>
    <lineage>
        <taxon>Eukaryota</taxon>
        <taxon>Fungi</taxon>
        <taxon>Dikarya</taxon>
        <taxon>Ascomycota</taxon>
        <taxon>Pezizomycotina</taxon>
        <taxon>Eurotiomycetes</taxon>
        <taxon>Eurotiomycetidae</taxon>
        <taxon>Onygenales</taxon>
        <taxon>Ajellomycetaceae</taxon>
        <taxon>Blastomyces</taxon>
    </lineage>
</organism>